<dbReference type="InterPro" id="IPR018977">
    <property type="entry name" value="NurA_domain"/>
</dbReference>
<feature type="domain" description="NurA" evidence="1">
    <location>
        <begin position="65"/>
        <end position="352"/>
    </location>
</feature>
<evidence type="ECO:0000313" key="2">
    <source>
        <dbReference type="EMBL" id="MDC3425825.1"/>
    </source>
</evidence>
<dbReference type="Proteomes" id="UP001145050">
    <property type="component" value="Unassembled WGS sequence"/>
</dbReference>
<comment type="caution">
    <text evidence="2">The sequence shown here is derived from an EMBL/GenBank/DDBJ whole genome shotgun (WGS) entry which is preliminary data.</text>
</comment>
<accession>A0A9X3WUA3</accession>
<protein>
    <submittedName>
        <fullName evidence="2">DNA double-strand break repair nuclease NurA</fullName>
    </submittedName>
</protein>
<keyword evidence="3" id="KW-1185">Reference proteome</keyword>
<sequence length="452" mass="51940">MAYISKRGRRPIEKASKSSHSYVIKDSDVQYFLSNCDLPKTTEEIDANHFNTFEINQYDSNEIQRVIAFDGSYREISVRNDFPSSKIAFFQLGASFFKISDLDEIHELPFIDEEDMESLRQIERLKFVIPVKGISLDGETSLTKSVRKTLYDVFMNKPDESNFFIDTLKWFVYKEYKGKERSEADLTYQLGSCPNINCEKRAINLSCNEMTSDGIFYCPECKGEIYLTDVFRLHEAIDEELGAGGILGYLVTLMEQIFIIHIIKLMLQTKSSLLSETMFIKDGPLAFFGQTANMHKLMREMINYLIDKRNLFLIGLEKSGSFVEHADKIKNKLKKGEALLLDNNYIYKYILPGKADPENPYASTSYYSGKVIYKDNNERIYVATLPTKDAKVILNPKKEDYRNIDIILTNIEKLKCDMYDDALLPVALVNKLISLADHPSSTILEKFAKSNI</sequence>
<name>A0A9X3WUA3_9BACI</name>
<dbReference type="Pfam" id="PF09376">
    <property type="entry name" value="NurA"/>
    <property type="match status" value="1"/>
</dbReference>
<reference evidence="2" key="1">
    <citation type="submission" date="2022-06" db="EMBL/GenBank/DDBJ databases">
        <title>Aquibacillus sp. a new bacterium isolated from soil saline samples.</title>
        <authorList>
            <person name="Galisteo C."/>
            <person name="De La Haba R."/>
            <person name="Sanchez-Porro C."/>
            <person name="Ventosa A."/>
        </authorList>
    </citation>
    <scope>NUCLEOTIDE SEQUENCE</scope>
    <source>
        <strain evidence="2">3ASR75-11</strain>
    </source>
</reference>
<organism evidence="2 3">
    <name type="scientific">Terrihalobacillus insolitus</name>
    <dbReference type="NCBI Taxonomy" id="2950438"/>
    <lineage>
        <taxon>Bacteria</taxon>
        <taxon>Bacillati</taxon>
        <taxon>Bacillota</taxon>
        <taxon>Bacilli</taxon>
        <taxon>Bacillales</taxon>
        <taxon>Bacillaceae</taxon>
        <taxon>Terrihalobacillus</taxon>
    </lineage>
</organism>
<proteinExistence type="predicted"/>
<evidence type="ECO:0000313" key="3">
    <source>
        <dbReference type="Proteomes" id="UP001145050"/>
    </source>
</evidence>
<dbReference type="RefSeq" id="WP_272437643.1">
    <property type="nucleotide sequence ID" value="NZ_JAMQKB010000022.1"/>
</dbReference>
<evidence type="ECO:0000259" key="1">
    <source>
        <dbReference type="Pfam" id="PF09376"/>
    </source>
</evidence>
<dbReference type="AlphaFoldDB" id="A0A9X3WUA3"/>
<gene>
    <name evidence="2" type="ORF">NC797_15055</name>
</gene>
<dbReference type="EMBL" id="JAMQKB010000022">
    <property type="protein sequence ID" value="MDC3425825.1"/>
    <property type="molecule type" value="Genomic_DNA"/>
</dbReference>